<comment type="caution">
    <text evidence="25">The sequence shown here is derived from an EMBL/GenBank/DDBJ whole genome shotgun (WGS) entry which is preliminary data.</text>
</comment>
<evidence type="ECO:0000256" key="10">
    <source>
        <dbReference type="ARBA" id="ARBA00022705"/>
    </source>
</evidence>
<dbReference type="Pfam" id="PF02811">
    <property type="entry name" value="PHP"/>
    <property type="match status" value="1"/>
</dbReference>
<dbReference type="PIRSF" id="PIRSF005047">
    <property type="entry name" value="UCP005047_YshC"/>
    <property type="match status" value="1"/>
</dbReference>
<keyword evidence="7" id="KW-0237">DNA synthesis</keyword>
<dbReference type="Gene3D" id="3.30.460.10">
    <property type="entry name" value="Beta Polymerase, domain 2"/>
    <property type="match status" value="1"/>
</dbReference>
<dbReference type="GO" id="GO:0003887">
    <property type="term" value="F:DNA-directed DNA polymerase activity"/>
    <property type="evidence" value="ECO:0007669"/>
    <property type="project" value="UniProtKB-KW"/>
</dbReference>
<dbReference type="SUPFAM" id="SSF47802">
    <property type="entry name" value="DNA polymerase beta, N-terminal domain-like"/>
    <property type="match status" value="1"/>
</dbReference>
<dbReference type="Gene3D" id="1.10.150.20">
    <property type="entry name" value="5' to 3' exonuclease, C-terminal subdomain"/>
    <property type="match status" value="1"/>
</dbReference>
<dbReference type="GO" id="GO:0005829">
    <property type="term" value="C:cytosol"/>
    <property type="evidence" value="ECO:0007669"/>
    <property type="project" value="TreeGrafter"/>
</dbReference>
<keyword evidence="25" id="KW-0540">Nuclease</keyword>
<dbReference type="GO" id="GO:0004527">
    <property type="term" value="F:exonuclease activity"/>
    <property type="evidence" value="ECO:0007669"/>
    <property type="project" value="UniProtKB-KW"/>
</dbReference>
<dbReference type="SUPFAM" id="SSF81301">
    <property type="entry name" value="Nucleotidyltransferase"/>
    <property type="match status" value="1"/>
</dbReference>
<evidence type="ECO:0000313" key="25">
    <source>
        <dbReference type="EMBL" id="HGE99245.1"/>
    </source>
</evidence>
<dbReference type="SMART" id="SM00483">
    <property type="entry name" value="POLXc"/>
    <property type="match status" value="1"/>
</dbReference>
<dbReference type="SMART" id="SM00278">
    <property type="entry name" value="HhH1"/>
    <property type="match status" value="3"/>
</dbReference>
<evidence type="ECO:0000256" key="5">
    <source>
        <dbReference type="ARBA" id="ARBA00020020"/>
    </source>
</evidence>
<feature type="domain" description="Helix-hairpin-helix DNA-binding motif class 1" evidence="22">
    <location>
        <begin position="92"/>
        <end position="111"/>
    </location>
</feature>
<evidence type="ECO:0000256" key="20">
    <source>
        <dbReference type="ARBA" id="ARBA00045548"/>
    </source>
</evidence>
<dbReference type="SUPFAM" id="SSF89550">
    <property type="entry name" value="PHP domain-like"/>
    <property type="match status" value="1"/>
</dbReference>
<dbReference type="InterPro" id="IPR004013">
    <property type="entry name" value="PHP_dom"/>
</dbReference>
<dbReference type="InterPro" id="IPR002054">
    <property type="entry name" value="DNA-dir_DNA_pol_X"/>
</dbReference>
<dbReference type="Pfam" id="PF14791">
    <property type="entry name" value="DNA_pol_B_thumb"/>
    <property type="match status" value="1"/>
</dbReference>
<dbReference type="InterPro" id="IPR027421">
    <property type="entry name" value="DNA_pol_lamdba_lyase_dom_sf"/>
</dbReference>
<accession>A0A7C3UPH5</accession>
<keyword evidence="10" id="KW-0235">DNA replication</keyword>
<dbReference type="Pfam" id="PF14716">
    <property type="entry name" value="HHH_8"/>
    <property type="match status" value="1"/>
</dbReference>
<reference evidence="25" key="1">
    <citation type="journal article" date="2020" name="mSystems">
        <title>Genome- and Community-Level Interaction Insights into Carbon Utilization and Element Cycling Functions of Hydrothermarchaeota in Hydrothermal Sediment.</title>
        <authorList>
            <person name="Zhou Z."/>
            <person name="Liu Y."/>
            <person name="Xu W."/>
            <person name="Pan J."/>
            <person name="Luo Z.H."/>
            <person name="Li M."/>
        </authorList>
    </citation>
    <scope>NUCLEOTIDE SEQUENCE [LARGE SCALE GENOMIC DNA]</scope>
    <source>
        <strain evidence="25">SpSt-906</strain>
    </source>
</reference>
<evidence type="ECO:0000259" key="23">
    <source>
        <dbReference type="SMART" id="SM00481"/>
    </source>
</evidence>
<evidence type="ECO:0000256" key="15">
    <source>
        <dbReference type="ARBA" id="ARBA00023204"/>
    </source>
</evidence>
<dbReference type="SMART" id="SM00481">
    <property type="entry name" value="POLIIIAc"/>
    <property type="match status" value="1"/>
</dbReference>
<sequence length="574" mass="65064">MSKNKELAEIFARIADALEFRGEMAFKVIAYRKAARVLEDLTEDIEKIAQEGKLQSLPGIGEGIAKKIEEYLKTGRMKKYEEAIKGIPEGLLELLNIQNLGPKTLALAHRELGVKNLSDLKRVIEDGSLEKLFRMGEKKVENIKKGIELYEMGKSRIPLDQALKIAEELCEYLRKNPLIKNLSPSGSLRRMKETVGDIDILVTGDDGTKIIDYFTKYPKASRIIAQGETKGSIIVGTGKDARQVDIRVVPEKSFGAALQYFTGSKAHNIKLRLLAKEKGLKISEYGVFRGERFIAGRTEEEVYKILGLPYIPPELREDRGEIEAGLKNRLPKLIEYNSIKGDLQVHTTYSDGNATIEEVCELAEKIGYEYIAITDHSKSVRYAHGLDEKRLEKQIGEIEKMRQKTKVKILSGIEVDILADGTLDLSDEVLSRLDVVVAAVHQGFKKNVTERIMRAIEHPLVAIIAHPSGRLISRREGYEVNLEKVLEWAKRYNKVLELNAYPDRLDLDELHLRKAKEMGVKICINTDAHGLADMYWMRFGIGIARRGWLEEDDVINTLPYEKLLRLLKSLRRTK</sequence>
<gene>
    <name evidence="25" type="primary">polX</name>
    <name evidence="25" type="ORF">ENX07_04150</name>
</gene>
<keyword evidence="13" id="KW-0239">DNA-directed DNA polymerase</keyword>
<evidence type="ECO:0000256" key="12">
    <source>
        <dbReference type="ARBA" id="ARBA00022843"/>
    </source>
</evidence>
<dbReference type="EC" id="2.7.7.7" evidence="3"/>
<comment type="subcellular location">
    <subcellularLocation>
        <location evidence="2">Cytoplasm</location>
    </subcellularLocation>
</comment>
<evidence type="ECO:0000259" key="22">
    <source>
        <dbReference type="SMART" id="SM00278"/>
    </source>
</evidence>
<dbReference type="InterPro" id="IPR050243">
    <property type="entry name" value="PHP_phosphatase"/>
</dbReference>
<keyword evidence="25" id="KW-0269">Exonuclease</keyword>
<evidence type="ECO:0000256" key="14">
    <source>
        <dbReference type="ARBA" id="ARBA00023053"/>
    </source>
</evidence>
<dbReference type="PANTHER" id="PTHR36928">
    <property type="entry name" value="PHOSPHATASE YCDX-RELATED"/>
    <property type="match status" value="1"/>
</dbReference>
<protein>
    <recommendedName>
        <fullName evidence="5">DNA polymerase beta</fullName>
        <ecNumber evidence="3">2.7.7.7</ecNumber>
        <ecNumber evidence="4">4.2.99.18</ecNumber>
    </recommendedName>
    <alternativeName>
        <fullName evidence="16">5'-deoxyribose-phosphate lyase</fullName>
    </alternativeName>
    <alternativeName>
        <fullName evidence="17">AP lyase</fullName>
    </alternativeName>
</protein>
<feature type="domain" description="Helix-hairpin-helix DNA-binding motif class 1" evidence="22">
    <location>
        <begin position="52"/>
        <end position="71"/>
    </location>
</feature>
<evidence type="ECO:0000256" key="21">
    <source>
        <dbReference type="ARBA" id="ARBA00049244"/>
    </source>
</evidence>
<dbReference type="GO" id="GO:0006281">
    <property type="term" value="P:DNA repair"/>
    <property type="evidence" value="ECO:0007669"/>
    <property type="project" value="UniProtKB-KW"/>
</dbReference>
<dbReference type="NCBIfam" id="NF006375">
    <property type="entry name" value="PRK08609.1"/>
    <property type="match status" value="1"/>
</dbReference>
<comment type="cofactor">
    <cofactor evidence="1">
        <name>Mg(2+)</name>
        <dbReference type="ChEBI" id="CHEBI:18420"/>
    </cofactor>
</comment>
<keyword evidence="11" id="KW-0227">DNA damage</keyword>
<evidence type="ECO:0000256" key="1">
    <source>
        <dbReference type="ARBA" id="ARBA00001946"/>
    </source>
</evidence>
<dbReference type="InterPro" id="IPR047967">
    <property type="entry name" value="PolX_PHP"/>
</dbReference>
<dbReference type="InterPro" id="IPR003141">
    <property type="entry name" value="Pol/His_phosphatase_N"/>
</dbReference>
<feature type="domain" description="Helix-hairpin-helix DNA-binding motif class 1" evidence="22">
    <location>
        <begin position="127"/>
        <end position="146"/>
    </location>
</feature>
<dbReference type="InterPro" id="IPR029398">
    <property type="entry name" value="PolB_thumb"/>
</dbReference>
<comment type="catalytic activity">
    <reaction evidence="18">
        <text>2'-deoxyribonucleotide-(2'-deoxyribose 5'-phosphate)-2'-deoxyribonucleotide-DNA = a 3'-end 2'-deoxyribonucleotide-(2,3-dehydro-2,3-deoxyribose 5'-phosphate)-DNA + a 5'-end 5'-phospho-2'-deoxyribonucleoside-DNA + H(+)</text>
        <dbReference type="Rhea" id="RHEA:66592"/>
        <dbReference type="Rhea" id="RHEA-COMP:13180"/>
        <dbReference type="Rhea" id="RHEA-COMP:16897"/>
        <dbReference type="Rhea" id="RHEA-COMP:17067"/>
        <dbReference type="ChEBI" id="CHEBI:15378"/>
        <dbReference type="ChEBI" id="CHEBI:136412"/>
        <dbReference type="ChEBI" id="CHEBI:157695"/>
        <dbReference type="ChEBI" id="CHEBI:167181"/>
        <dbReference type="EC" id="4.2.99.18"/>
    </reaction>
</comment>
<proteinExistence type="predicted"/>
<dbReference type="InterPro" id="IPR016195">
    <property type="entry name" value="Pol/histidinol_Pase-like"/>
</dbReference>
<dbReference type="GO" id="GO:0140078">
    <property type="term" value="F:class I DNA-(apurinic or apyrimidinic site) endonuclease activity"/>
    <property type="evidence" value="ECO:0007669"/>
    <property type="project" value="UniProtKB-EC"/>
</dbReference>
<evidence type="ECO:0000256" key="17">
    <source>
        <dbReference type="ARBA" id="ARBA00035726"/>
    </source>
</evidence>
<dbReference type="InterPro" id="IPR003583">
    <property type="entry name" value="Hlx-hairpin-Hlx_DNA-bd_motif"/>
</dbReference>
<feature type="domain" description="DNA-directed DNA polymerase X" evidence="24">
    <location>
        <begin position="2"/>
        <end position="317"/>
    </location>
</feature>
<dbReference type="AlphaFoldDB" id="A0A7C3UPH5"/>
<evidence type="ECO:0000259" key="24">
    <source>
        <dbReference type="SMART" id="SM00483"/>
    </source>
</evidence>
<evidence type="ECO:0000256" key="19">
    <source>
        <dbReference type="ARBA" id="ARBA00044678"/>
    </source>
</evidence>
<dbReference type="InterPro" id="IPR037160">
    <property type="entry name" value="DNA_Pol_thumb_sf"/>
</dbReference>
<dbReference type="EC" id="4.2.99.18" evidence="4"/>
<dbReference type="InterPro" id="IPR002008">
    <property type="entry name" value="DNA_pol_X_beta-like"/>
</dbReference>
<dbReference type="CDD" id="cd00141">
    <property type="entry name" value="NT_POLXc"/>
    <property type="match status" value="1"/>
</dbReference>
<dbReference type="Gene3D" id="3.30.210.10">
    <property type="entry name" value="DNA polymerase, thumb domain"/>
    <property type="match status" value="1"/>
</dbReference>
<evidence type="ECO:0000256" key="9">
    <source>
        <dbReference type="ARBA" id="ARBA00022695"/>
    </source>
</evidence>
<dbReference type="InterPro" id="IPR022311">
    <property type="entry name" value="PolX-like"/>
</dbReference>
<dbReference type="InterPro" id="IPR010996">
    <property type="entry name" value="HHH_MUS81"/>
</dbReference>
<keyword evidence="15" id="KW-0234">DNA repair</keyword>
<comment type="catalytic activity">
    <reaction evidence="19">
        <text>a 5'-end 2'-deoxyribose-2'-deoxyribonucleotide-DNA = (2E,4S)-4-hydroxypenten-2-al-5-phosphate + a 5'-end 5'-phospho-2'-deoxyribonucleoside-DNA + H(+)</text>
        <dbReference type="Rhea" id="RHEA:76255"/>
        <dbReference type="Rhea" id="RHEA-COMP:13180"/>
        <dbReference type="Rhea" id="RHEA-COMP:18657"/>
        <dbReference type="ChEBI" id="CHEBI:15378"/>
        <dbReference type="ChEBI" id="CHEBI:136412"/>
        <dbReference type="ChEBI" id="CHEBI:195194"/>
        <dbReference type="ChEBI" id="CHEBI:195195"/>
    </reaction>
</comment>
<evidence type="ECO:0000256" key="3">
    <source>
        <dbReference type="ARBA" id="ARBA00012417"/>
    </source>
</evidence>
<keyword evidence="25" id="KW-0378">Hydrolase</keyword>
<evidence type="ECO:0000256" key="16">
    <source>
        <dbReference type="ARBA" id="ARBA00035717"/>
    </source>
</evidence>
<evidence type="ECO:0000256" key="18">
    <source>
        <dbReference type="ARBA" id="ARBA00044632"/>
    </source>
</evidence>
<dbReference type="GO" id="GO:0003677">
    <property type="term" value="F:DNA binding"/>
    <property type="evidence" value="ECO:0007669"/>
    <property type="project" value="InterPro"/>
</dbReference>
<keyword evidence="12" id="KW-0832">Ubl conjugation</keyword>
<name>A0A7C3UPH5_UNCW3</name>
<dbReference type="FunFam" id="3.20.20.140:FF:000047">
    <property type="entry name" value="PHP domain-containing protein"/>
    <property type="match status" value="1"/>
</dbReference>
<organism evidence="25">
    <name type="scientific">candidate division WOR-3 bacterium</name>
    <dbReference type="NCBI Taxonomy" id="2052148"/>
    <lineage>
        <taxon>Bacteria</taxon>
        <taxon>Bacteria division WOR-3</taxon>
    </lineage>
</organism>
<dbReference type="EMBL" id="DTMQ01000027">
    <property type="protein sequence ID" value="HGE99245.1"/>
    <property type="molecule type" value="Genomic_DNA"/>
</dbReference>
<keyword evidence="8" id="KW-0808">Transferase</keyword>
<comment type="function">
    <text evidence="20">Repair polymerase that plays a key role in base-excision repair. During this process, the damaged base is excised by specific DNA glycosylases, the DNA backbone is nicked at the abasic site by an apurinic/apyrimidic (AP) endonuclease, and POLB removes 5'-deoxyribose-phosphate from the preincised AP site acting as a 5'-deoxyribose-phosphate lyase (5'-dRP lyase); through its DNA polymerase activity, it adds one nucleotide to the 3' end of the arising single-nucleotide gap. Conducts 'gap-filling' DNA synthesis in a stepwise distributive fashion rather than in a processive fashion as for other DNA polymerases. It is also able to cleave sugar-phosphate bonds 3' to an intact AP site, acting as an AP lyase.</text>
</comment>
<dbReference type="PANTHER" id="PTHR36928:SF1">
    <property type="entry name" value="PHOSPHATASE YCDX-RELATED"/>
    <property type="match status" value="1"/>
</dbReference>
<evidence type="ECO:0000256" key="2">
    <source>
        <dbReference type="ARBA" id="ARBA00004496"/>
    </source>
</evidence>
<evidence type="ECO:0000256" key="13">
    <source>
        <dbReference type="ARBA" id="ARBA00022932"/>
    </source>
</evidence>
<evidence type="ECO:0000256" key="7">
    <source>
        <dbReference type="ARBA" id="ARBA00022634"/>
    </source>
</evidence>
<dbReference type="Gene3D" id="1.10.150.110">
    <property type="entry name" value="DNA polymerase beta, N-terminal domain-like"/>
    <property type="match status" value="1"/>
</dbReference>
<evidence type="ECO:0000256" key="8">
    <source>
        <dbReference type="ARBA" id="ARBA00022679"/>
    </source>
</evidence>
<dbReference type="GO" id="GO:0042578">
    <property type="term" value="F:phosphoric ester hydrolase activity"/>
    <property type="evidence" value="ECO:0007669"/>
    <property type="project" value="TreeGrafter"/>
</dbReference>
<keyword evidence="14" id="KW-0915">Sodium</keyword>
<comment type="catalytic activity">
    <reaction evidence="21">
        <text>DNA(n) + a 2'-deoxyribonucleoside 5'-triphosphate = DNA(n+1) + diphosphate</text>
        <dbReference type="Rhea" id="RHEA:22508"/>
        <dbReference type="Rhea" id="RHEA-COMP:17339"/>
        <dbReference type="Rhea" id="RHEA-COMP:17340"/>
        <dbReference type="ChEBI" id="CHEBI:33019"/>
        <dbReference type="ChEBI" id="CHEBI:61560"/>
        <dbReference type="ChEBI" id="CHEBI:173112"/>
        <dbReference type="EC" id="2.7.7.7"/>
    </reaction>
</comment>
<evidence type="ECO:0000256" key="11">
    <source>
        <dbReference type="ARBA" id="ARBA00022763"/>
    </source>
</evidence>
<dbReference type="PRINTS" id="PR00870">
    <property type="entry name" value="DNAPOLXBETA"/>
</dbReference>
<dbReference type="Gene3D" id="3.20.20.140">
    <property type="entry name" value="Metal-dependent hydrolases"/>
    <property type="match status" value="1"/>
</dbReference>
<dbReference type="GO" id="GO:0008270">
    <property type="term" value="F:zinc ion binding"/>
    <property type="evidence" value="ECO:0007669"/>
    <property type="project" value="TreeGrafter"/>
</dbReference>
<dbReference type="CDD" id="cd07436">
    <property type="entry name" value="PHP_PolX"/>
    <property type="match status" value="1"/>
</dbReference>
<evidence type="ECO:0000256" key="4">
    <source>
        <dbReference type="ARBA" id="ARBA00012720"/>
    </source>
</evidence>
<dbReference type="InterPro" id="IPR043519">
    <property type="entry name" value="NT_sf"/>
</dbReference>
<keyword evidence="6" id="KW-0488">Methylation</keyword>
<keyword evidence="9" id="KW-0548">Nucleotidyltransferase</keyword>
<feature type="domain" description="Polymerase/histidinol phosphatase N-terminal" evidence="23">
    <location>
        <begin position="341"/>
        <end position="419"/>
    </location>
</feature>
<evidence type="ECO:0000256" key="6">
    <source>
        <dbReference type="ARBA" id="ARBA00022481"/>
    </source>
</evidence>